<gene>
    <name evidence="1" type="ORF">MANAM107_20390</name>
</gene>
<reference evidence="1 2" key="1">
    <citation type="submission" date="2021-08" db="EMBL/GenBank/DDBJ databases">
        <title>Whole genome sequence of novel Actinomyces species strain MAS-1.</title>
        <authorList>
            <person name="Saito M."/>
            <person name="Kuwahara N."/>
            <person name="Takizawa T."/>
            <person name="Gotouda H."/>
            <person name="Ochiai T."/>
        </authorList>
    </citation>
    <scope>NUCLEOTIDE SEQUENCE [LARGE SCALE GENOMIC DNA]</scope>
    <source>
        <strain evidence="1 2">MAS-1</strain>
    </source>
</reference>
<evidence type="ECO:0000313" key="2">
    <source>
        <dbReference type="Proteomes" id="UP000824496"/>
    </source>
</evidence>
<proteinExistence type="predicted"/>
<evidence type="ECO:0000313" key="1">
    <source>
        <dbReference type="EMBL" id="BDA65205.1"/>
    </source>
</evidence>
<keyword evidence="2" id="KW-1185">Reference proteome</keyword>
<dbReference type="EMBL" id="AP025017">
    <property type="protein sequence ID" value="BDA65205.1"/>
    <property type="molecule type" value="Genomic_DNA"/>
</dbReference>
<organism evidence="1 2">
    <name type="scientific">Actinomyces capricornis</name>
    <dbReference type="NCBI Taxonomy" id="2755559"/>
    <lineage>
        <taxon>Bacteria</taxon>
        <taxon>Bacillati</taxon>
        <taxon>Actinomycetota</taxon>
        <taxon>Actinomycetes</taxon>
        <taxon>Actinomycetales</taxon>
        <taxon>Actinomycetaceae</taxon>
        <taxon>Actinomyces</taxon>
    </lineage>
</organism>
<accession>A0ABM7UDH3</accession>
<sequence>MGAAARPPASRSTVVLISLPSPVITRHSAPERGDGAPGRVLVSVFVSVPRGGLDTSSLEAGRAQFKHLFEEVLDAPASRQ</sequence>
<dbReference type="Proteomes" id="UP000824496">
    <property type="component" value="Chromosome"/>
</dbReference>
<protein>
    <submittedName>
        <fullName evidence="1">Uncharacterized protein</fullName>
    </submittedName>
</protein>
<name>A0ABM7UDH3_9ACTO</name>